<reference evidence="2" key="1">
    <citation type="journal article" date="2019" name="Int. J. Syst. Evol. Microbiol.">
        <title>The Global Catalogue of Microorganisms (GCM) 10K type strain sequencing project: providing services to taxonomists for standard genome sequencing and annotation.</title>
        <authorList>
            <consortium name="The Broad Institute Genomics Platform"/>
            <consortium name="The Broad Institute Genome Sequencing Center for Infectious Disease"/>
            <person name="Wu L."/>
            <person name="Ma J."/>
        </authorList>
    </citation>
    <scope>NUCLEOTIDE SEQUENCE [LARGE SCALE GENOMIC DNA]</scope>
    <source>
        <strain evidence="2">CCUG 60742</strain>
    </source>
</reference>
<keyword evidence="2" id="KW-1185">Reference proteome</keyword>
<name>A0ABW2ZB26_9SPHI</name>
<evidence type="ECO:0000313" key="1">
    <source>
        <dbReference type="EMBL" id="MFD0763856.1"/>
    </source>
</evidence>
<sequence>MKNEKALNSSIISKAKRIVKNLIESKKLYDAYKDVKSPPASKGNILLYSGIGYMYLTPLEIMMYHLLKLEGYNVDYLIYDEAVPLNELITKRILNDVGKDTFWNDLVKTARRWLKSANVKYQYINFPKEIDVMIAPVKNNLDEILKFKYDGIDFGDIVLGVMYRFYKSTNFEADAAERAAEFLKTALANYMQVKSLCQKKEYKYVMFSHGIYCTWQPVAEYCVRNNIKYICYDRGKRNASTNFNVNQPSPDWSFDTAWDRYADKQLTPKEHDMVQEYMVDRELQKGDVYSYNPAPREADVLAVKNKLGIKPDAKVITIFTNLIWDAANVARDIAFPSALNCIEQTINYFKDNPSVHVLVRSHPAEKVLGTNERYGNLIREKFNNQLPANVSVIDPEMDINSFTVIDMSDIGVVNTSTVGLEFAMMAKPIVLISETHYRNKGFTYDPVNTAQYFEMLEKLLVNNDLLENQAQLAQKYFYMMMFLYQKNIPVKFKHGKFNGYTFNNLKSINQTDSIVQIIKSLDNPNLQDFIFWD</sequence>
<protein>
    <recommendedName>
        <fullName evidence="3">Capsule polysaccharide biosynthesis protein</fullName>
    </recommendedName>
</protein>
<dbReference type="EMBL" id="JBHTIA010000003">
    <property type="protein sequence ID" value="MFD0763856.1"/>
    <property type="molecule type" value="Genomic_DNA"/>
</dbReference>
<organism evidence="1 2">
    <name type="scientific">Mucilaginibacter lutimaris</name>
    <dbReference type="NCBI Taxonomy" id="931629"/>
    <lineage>
        <taxon>Bacteria</taxon>
        <taxon>Pseudomonadati</taxon>
        <taxon>Bacteroidota</taxon>
        <taxon>Sphingobacteriia</taxon>
        <taxon>Sphingobacteriales</taxon>
        <taxon>Sphingobacteriaceae</taxon>
        <taxon>Mucilaginibacter</taxon>
    </lineage>
</organism>
<dbReference type="Gene3D" id="3.40.50.12580">
    <property type="match status" value="1"/>
</dbReference>
<dbReference type="Pfam" id="PF05159">
    <property type="entry name" value="Capsule_synth"/>
    <property type="match status" value="1"/>
</dbReference>
<dbReference type="InterPro" id="IPR007833">
    <property type="entry name" value="Capsule_polysaccharide_synth"/>
</dbReference>
<gene>
    <name evidence="1" type="ORF">ACFQZI_03280</name>
</gene>
<comment type="caution">
    <text evidence="1">The sequence shown here is derived from an EMBL/GenBank/DDBJ whole genome shotgun (WGS) entry which is preliminary data.</text>
</comment>
<accession>A0ABW2ZB26</accession>
<proteinExistence type="predicted"/>
<evidence type="ECO:0000313" key="2">
    <source>
        <dbReference type="Proteomes" id="UP001597073"/>
    </source>
</evidence>
<evidence type="ECO:0008006" key="3">
    <source>
        <dbReference type="Google" id="ProtNLM"/>
    </source>
</evidence>
<dbReference type="Proteomes" id="UP001597073">
    <property type="component" value="Unassembled WGS sequence"/>
</dbReference>
<dbReference type="SUPFAM" id="SSF53756">
    <property type="entry name" value="UDP-Glycosyltransferase/glycogen phosphorylase"/>
    <property type="match status" value="1"/>
</dbReference>
<dbReference type="RefSeq" id="WP_377138341.1">
    <property type="nucleotide sequence ID" value="NZ_JBHTIA010000003.1"/>
</dbReference>
<dbReference type="InterPro" id="IPR043148">
    <property type="entry name" value="TagF_C"/>
</dbReference>